<dbReference type="PROSITE" id="PS01040">
    <property type="entry name" value="SBP_BACTERIAL_5"/>
    <property type="match status" value="1"/>
</dbReference>
<protein>
    <submittedName>
        <fullName evidence="6">Peptide/nickel transport system substrate-binding protein</fullName>
    </submittedName>
</protein>
<evidence type="ECO:0000259" key="5">
    <source>
        <dbReference type="Pfam" id="PF00496"/>
    </source>
</evidence>
<dbReference type="PANTHER" id="PTHR30290:SF9">
    <property type="entry name" value="OLIGOPEPTIDE-BINDING PROTEIN APPA"/>
    <property type="match status" value="1"/>
</dbReference>
<evidence type="ECO:0000256" key="3">
    <source>
        <dbReference type="ARBA" id="ARBA00022729"/>
    </source>
</evidence>
<dbReference type="PANTHER" id="PTHR30290">
    <property type="entry name" value="PERIPLASMIC BINDING COMPONENT OF ABC TRANSPORTER"/>
    <property type="match status" value="1"/>
</dbReference>
<evidence type="ECO:0000313" key="6">
    <source>
        <dbReference type="EMBL" id="SEK70246.1"/>
    </source>
</evidence>
<evidence type="ECO:0000256" key="2">
    <source>
        <dbReference type="ARBA" id="ARBA00022448"/>
    </source>
</evidence>
<dbReference type="Gene3D" id="3.10.105.10">
    <property type="entry name" value="Dipeptide-binding Protein, Domain 3"/>
    <property type="match status" value="1"/>
</dbReference>
<reference evidence="6 7" key="1">
    <citation type="submission" date="2016-10" db="EMBL/GenBank/DDBJ databases">
        <authorList>
            <person name="de Groot N.N."/>
        </authorList>
    </citation>
    <scope>NUCLEOTIDE SEQUENCE [LARGE SCALE GENOMIC DNA]</scope>
    <source>
        <strain evidence="6 7">DSM 11978</strain>
    </source>
</reference>
<gene>
    <name evidence="6" type="ORF">SAMN05216439_1349</name>
</gene>
<dbReference type="AlphaFoldDB" id="A0A1H7J6L3"/>
<keyword evidence="4" id="KW-1133">Transmembrane helix</keyword>
<dbReference type="GO" id="GO:0015833">
    <property type="term" value="P:peptide transport"/>
    <property type="evidence" value="ECO:0007669"/>
    <property type="project" value="TreeGrafter"/>
</dbReference>
<dbReference type="EMBL" id="FOAK01000004">
    <property type="protein sequence ID" value="SEK70246.1"/>
    <property type="molecule type" value="Genomic_DNA"/>
</dbReference>
<dbReference type="Proteomes" id="UP000199506">
    <property type="component" value="Unassembled WGS sequence"/>
</dbReference>
<dbReference type="GO" id="GO:1904680">
    <property type="term" value="F:peptide transmembrane transporter activity"/>
    <property type="evidence" value="ECO:0007669"/>
    <property type="project" value="TreeGrafter"/>
</dbReference>
<dbReference type="OrthoDB" id="194307at2157"/>
<keyword evidence="4" id="KW-0812">Transmembrane</keyword>
<evidence type="ECO:0000256" key="1">
    <source>
        <dbReference type="ARBA" id="ARBA00005695"/>
    </source>
</evidence>
<accession>A0A1H7J6L3</accession>
<evidence type="ECO:0000256" key="4">
    <source>
        <dbReference type="SAM" id="Phobius"/>
    </source>
</evidence>
<sequence length="539" mass="59250">MEQKYIIGIIAVILIAIVGGAILIGGSSTERADNELIVAAYSHGGEPEAGFDPILGWNYYSEPLIQSTLLKMTRGMKYENDLAKSWEANSDFTEYTVKIRDDVKFTDNTTLDAEDVAFTYNEAKKSGASLDLSSMENATAVDKQTIKFELNRPDSTFVDKFAYIGIVPSDSYNNETYGANPIGSGPFKFVQWDKGQQVILEKNPDYYGKEIKFDKLTILFEQNEAAFNAAKNKEVDIAAVPLSYANETVDGYNMHLMDTIDVRGLSLPVQNNTGKLSEDGNPIGNNITADKSIREALNYGVNRTAICKGALNGIGVPNYDGIAHLLPWANNESAIDDGDVDKAKDILEKGGWKDTDGDGIVEKDGKKASINVYYSSNAPERQAIAVTIAEEAKEFGIEVNATGSNWDEMDKIKNTDPVVWGFGSTDPSTMWSEYYSDQATVGYNNPALINNSAVDKHIDNAMKSDRESSYAEWSAVSWDGQTGISPKGDAAWLWVGEIKYGYFVDESLDISNNTELIQPHGGDIFGNIYDWSRVSSIEK</sequence>
<organism evidence="6 7">
    <name type="scientific">Methanobrevibacter gottschalkii</name>
    <dbReference type="NCBI Taxonomy" id="190974"/>
    <lineage>
        <taxon>Archaea</taxon>
        <taxon>Methanobacteriati</taxon>
        <taxon>Methanobacteriota</taxon>
        <taxon>Methanomada group</taxon>
        <taxon>Methanobacteria</taxon>
        <taxon>Methanobacteriales</taxon>
        <taxon>Methanobacteriaceae</taxon>
        <taxon>Methanobrevibacter</taxon>
    </lineage>
</organism>
<keyword evidence="4" id="KW-0472">Membrane</keyword>
<dbReference type="Pfam" id="PF00496">
    <property type="entry name" value="SBP_bac_5"/>
    <property type="match status" value="1"/>
</dbReference>
<comment type="similarity">
    <text evidence="1">Belongs to the bacterial solute-binding protein 5 family.</text>
</comment>
<keyword evidence="2" id="KW-0813">Transport</keyword>
<dbReference type="RefSeq" id="WP_091699190.1">
    <property type="nucleotide sequence ID" value="NZ_FOAK01000004.1"/>
</dbReference>
<feature type="transmembrane region" description="Helical" evidence="4">
    <location>
        <begin position="5"/>
        <end position="26"/>
    </location>
</feature>
<name>A0A1H7J6L3_9EURY</name>
<dbReference type="InterPro" id="IPR039424">
    <property type="entry name" value="SBP_5"/>
</dbReference>
<feature type="domain" description="Solute-binding protein family 5" evidence="5">
    <location>
        <begin position="78"/>
        <end position="438"/>
    </location>
</feature>
<proteinExistence type="inferred from homology"/>
<dbReference type="Gene3D" id="3.40.190.10">
    <property type="entry name" value="Periplasmic binding protein-like II"/>
    <property type="match status" value="1"/>
</dbReference>
<keyword evidence="3" id="KW-0732">Signal</keyword>
<dbReference type="InterPro" id="IPR000914">
    <property type="entry name" value="SBP_5_dom"/>
</dbReference>
<dbReference type="CDD" id="cd08518">
    <property type="entry name" value="PBP2_NikA_DppA_OppA_like_19"/>
    <property type="match status" value="1"/>
</dbReference>
<dbReference type="InterPro" id="IPR023765">
    <property type="entry name" value="SBP_5_CS"/>
</dbReference>
<dbReference type="STRING" id="190974.SAMN05216439_1349"/>
<evidence type="ECO:0000313" key="7">
    <source>
        <dbReference type="Proteomes" id="UP000199506"/>
    </source>
</evidence>
<dbReference type="SUPFAM" id="SSF53850">
    <property type="entry name" value="Periplasmic binding protein-like II"/>
    <property type="match status" value="1"/>
</dbReference>